<dbReference type="CDD" id="cd17040">
    <property type="entry name" value="Ubl_MoaD_like"/>
    <property type="match status" value="1"/>
</dbReference>
<accession>A0ABV6RLT3</accession>
<comment type="caution">
    <text evidence="1">The sequence shown here is derived from an EMBL/GenBank/DDBJ whole genome shotgun (WGS) entry which is preliminary data.</text>
</comment>
<evidence type="ECO:0000313" key="1">
    <source>
        <dbReference type="EMBL" id="MFC0677939.1"/>
    </source>
</evidence>
<dbReference type="EMBL" id="JBHLTG010000001">
    <property type="protein sequence ID" value="MFC0677939.1"/>
    <property type="molecule type" value="Genomic_DNA"/>
</dbReference>
<dbReference type="Gene3D" id="3.10.20.30">
    <property type="match status" value="1"/>
</dbReference>
<dbReference type="Pfam" id="PF02597">
    <property type="entry name" value="ThiS"/>
    <property type="match status" value="1"/>
</dbReference>
<protein>
    <submittedName>
        <fullName evidence="1">MoaD/ThiS family protein</fullName>
    </submittedName>
</protein>
<dbReference type="InterPro" id="IPR003749">
    <property type="entry name" value="ThiS/MoaD-like"/>
</dbReference>
<reference evidence="1 2" key="1">
    <citation type="submission" date="2024-09" db="EMBL/GenBank/DDBJ databases">
        <authorList>
            <person name="Sun Q."/>
            <person name="Mori K."/>
        </authorList>
    </citation>
    <scope>NUCLEOTIDE SEQUENCE [LARGE SCALE GENOMIC DNA]</scope>
    <source>
        <strain evidence="1 2">KCTC 23076</strain>
    </source>
</reference>
<sequence>MNVHLSLYGAFRQYEPAGAIELQLPDGADIAQLRDALSRYASEHWPDFRSGLLTSSAFASEASILRDREAVPPDGRVAVLPPVSGG</sequence>
<dbReference type="Proteomes" id="UP001589896">
    <property type="component" value="Unassembled WGS sequence"/>
</dbReference>
<name>A0ABV6RLT3_9GAMM</name>
<keyword evidence="2" id="KW-1185">Reference proteome</keyword>
<dbReference type="InterPro" id="IPR016155">
    <property type="entry name" value="Mopterin_synth/thiamin_S_b"/>
</dbReference>
<dbReference type="RefSeq" id="WP_386667099.1">
    <property type="nucleotide sequence ID" value="NZ_JBHLTG010000001.1"/>
</dbReference>
<gene>
    <name evidence="1" type="ORF">ACFFGH_08810</name>
</gene>
<organism evidence="1 2">
    <name type="scientific">Lysobacter korlensis</name>
    <dbReference type="NCBI Taxonomy" id="553636"/>
    <lineage>
        <taxon>Bacteria</taxon>
        <taxon>Pseudomonadati</taxon>
        <taxon>Pseudomonadota</taxon>
        <taxon>Gammaproteobacteria</taxon>
        <taxon>Lysobacterales</taxon>
        <taxon>Lysobacteraceae</taxon>
        <taxon>Lysobacter</taxon>
    </lineage>
</organism>
<evidence type="ECO:0000313" key="2">
    <source>
        <dbReference type="Proteomes" id="UP001589896"/>
    </source>
</evidence>
<dbReference type="SUPFAM" id="SSF54285">
    <property type="entry name" value="MoaD/ThiS"/>
    <property type="match status" value="1"/>
</dbReference>
<proteinExistence type="predicted"/>
<dbReference type="InterPro" id="IPR012675">
    <property type="entry name" value="Beta-grasp_dom_sf"/>
</dbReference>